<accession>A0ABV6Y9U5</accession>
<dbReference type="InterPro" id="IPR044505">
    <property type="entry name" value="GlgX_Isoamylase_N_E_set"/>
</dbReference>
<dbReference type="PANTHER" id="PTHR43002">
    <property type="entry name" value="GLYCOGEN DEBRANCHING ENZYME"/>
    <property type="match status" value="1"/>
</dbReference>
<dbReference type="InterPro" id="IPR004193">
    <property type="entry name" value="Glyco_hydro_13_N"/>
</dbReference>
<name>A0ABV6Y9U5_9HYPH</name>
<feature type="region of interest" description="Disordered" evidence="2">
    <location>
        <begin position="1"/>
        <end position="23"/>
    </location>
</feature>
<evidence type="ECO:0000256" key="2">
    <source>
        <dbReference type="SAM" id="MobiDB-lite"/>
    </source>
</evidence>
<sequence>MNFQNTKTSPAGGQPSAPQVMRRSRVLEGRPYPLGATWDGLGVNFALFSANATKVELCLFDERGERELERIELPEYTNEVWHG</sequence>
<gene>
    <name evidence="4" type="ORF">ACETIH_15265</name>
</gene>
<dbReference type="CDD" id="cd02856">
    <property type="entry name" value="E_set_GDE_Isoamylase_N"/>
    <property type="match status" value="1"/>
</dbReference>
<dbReference type="InterPro" id="IPR013783">
    <property type="entry name" value="Ig-like_fold"/>
</dbReference>
<dbReference type="SUPFAM" id="SSF81296">
    <property type="entry name" value="E set domains"/>
    <property type="match status" value="1"/>
</dbReference>
<feature type="domain" description="Glycoside hydrolase family 13 N-terminal" evidence="3">
    <location>
        <begin position="33"/>
        <end position="82"/>
    </location>
</feature>
<dbReference type="Pfam" id="PF02922">
    <property type="entry name" value="CBM_48"/>
    <property type="match status" value="1"/>
</dbReference>
<comment type="similarity">
    <text evidence="1">Belongs to the glycosyl hydrolase 13 family.</text>
</comment>
<dbReference type="EMBL" id="JBHOMY010000041">
    <property type="protein sequence ID" value="MFC1458043.1"/>
    <property type="molecule type" value="Genomic_DNA"/>
</dbReference>
<proteinExistence type="inferred from homology"/>
<dbReference type="InterPro" id="IPR014756">
    <property type="entry name" value="Ig_E-set"/>
</dbReference>
<evidence type="ECO:0000259" key="3">
    <source>
        <dbReference type="Pfam" id="PF02922"/>
    </source>
</evidence>
<feature type="non-terminal residue" evidence="4">
    <location>
        <position position="83"/>
    </location>
</feature>
<evidence type="ECO:0000313" key="4">
    <source>
        <dbReference type="EMBL" id="MFC1458043.1"/>
    </source>
</evidence>
<dbReference type="Gene3D" id="2.60.40.10">
    <property type="entry name" value="Immunoglobulins"/>
    <property type="match status" value="1"/>
</dbReference>
<feature type="compositionally biased region" description="Polar residues" evidence="2">
    <location>
        <begin position="1"/>
        <end position="11"/>
    </location>
</feature>
<protein>
    <submittedName>
        <fullName evidence="4">Glycogen debranching enzyme GlgX</fullName>
    </submittedName>
</protein>
<reference evidence="4 5" key="1">
    <citation type="submission" date="2024-09" db="EMBL/GenBank/DDBJ databases">
        <title>Nodulacao em especies de Leguminosae Basais da Amazonia e Caracterizacao dos Rizobios e Bacterias Associadas aos Nodulos.</title>
        <authorList>
            <person name="Jambeiro I.C.A."/>
            <person name="Lopes I.S."/>
            <person name="Aguiar E.R.G.R."/>
            <person name="Santos A.F.J."/>
            <person name="Dos Santos J.M.F."/>
            <person name="Gross E."/>
        </authorList>
    </citation>
    <scope>NUCLEOTIDE SEQUENCE [LARGE SCALE GENOMIC DNA]</scope>
    <source>
        <strain evidence="4 5">BRUESC1165</strain>
    </source>
</reference>
<evidence type="ECO:0000313" key="5">
    <source>
        <dbReference type="Proteomes" id="UP001593940"/>
    </source>
</evidence>
<keyword evidence="5" id="KW-1185">Reference proteome</keyword>
<dbReference type="Proteomes" id="UP001593940">
    <property type="component" value="Unassembled WGS sequence"/>
</dbReference>
<organism evidence="4 5">
    <name type="scientific">Microvirga arabica</name>
    <dbReference type="NCBI Taxonomy" id="1128671"/>
    <lineage>
        <taxon>Bacteria</taxon>
        <taxon>Pseudomonadati</taxon>
        <taxon>Pseudomonadota</taxon>
        <taxon>Alphaproteobacteria</taxon>
        <taxon>Hyphomicrobiales</taxon>
        <taxon>Methylobacteriaceae</taxon>
        <taxon>Microvirga</taxon>
    </lineage>
</organism>
<comment type="caution">
    <text evidence="4">The sequence shown here is derived from an EMBL/GenBank/DDBJ whole genome shotgun (WGS) entry which is preliminary data.</text>
</comment>
<evidence type="ECO:0000256" key="1">
    <source>
        <dbReference type="ARBA" id="ARBA00008061"/>
    </source>
</evidence>